<proteinExistence type="inferred from homology"/>
<accession>A0A1H2Y8H1</accession>
<dbReference type="Proteomes" id="UP000182379">
    <property type="component" value="Unassembled WGS sequence"/>
</dbReference>
<evidence type="ECO:0000256" key="2">
    <source>
        <dbReference type="ARBA" id="ARBA00023002"/>
    </source>
</evidence>
<keyword evidence="2" id="KW-0560">Oxidoreductase</keyword>
<dbReference type="RefSeq" id="WP_074706582.1">
    <property type="nucleotide sequence ID" value="NZ_FNOP01000010.1"/>
</dbReference>
<dbReference type="EMBL" id="FNOP01000010">
    <property type="protein sequence ID" value="SDX01118.1"/>
    <property type="molecule type" value="Genomic_DNA"/>
</dbReference>
<comment type="caution">
    <text evidence="4">The sequence shown here is derived from an EMBL/GenBank/DDBJ whole genome shotgun (WGS) entry which is preliminary data.</text>
</comment>
<dbReference type="InterPro" id="IPR002347">
    <property type="entry name" value="SDR_fam"/>
</dbReference>
<sequence>MEQQVVLVTGASSGIGRETAILMVKTGHVVYGAARRLDKLQSLSRYGVIPLVLDVTKDYSCQNALQQILNQHGTLDILINNAGYGSCGAVEDVPLAEAQHQLDVNLFGAIRLTRMVLPLFRRQHRGRIIMVSSIAGRIPAPFGGWYHASKYALEALSDALRMETAGQGIKVCLVEPGLVRTAWGHIAADHLADVSRRGPYAQWGARLARGLHRLYDKKWLTSPQDVARTVFLAANASQPQARYLCGRDAWLLLLAHALLPTGLYDMAARWVLKKLS</sequence>
<name>A0A1H2Y8H1_ACIFE</name>
<dbReference type="CDD" id="cd05374">
    <property type="entry name" value="17beta-HSD-like_SDR_c"/>
    <property type="match status" value="1"/>
</dbReference>
<dbReference type="InterPro" id="IPR036291">
    <property type="entry name" value="NAD(P)-bd_dom_sf"/>
</dbReference>
<dbReference type="PANTHER" id="PTHR44169:SF6">
    <property type="entry name" value="NADPH-DEPENDENT 1-ACYLDIHYDROXYACETONE PHOSPHATE REDUCTASE"/>
    <property type="match status" value="1"/>
</dbReference>
<evidence type="ECO:0000256" key="1">
    <source>
        <dbReference type="ARBA" id="ARBA00006484"/>
    </source>
</evidence>
<dbReference type="NCBIfam" id="NF004826">
    <property type="entry name" value="PRK06182.1"/>
    <property type="match status" value="1"/>
</dbReference>
<dbReference type="PRINTS" id="PR00081">
    <property type="entry name" value="GDHRDH"/>
</dbReference>
<evidence type="ECO:0000313" key="4">
    <source>
        <dbReference type="EMBL" id="SDX01118.1"/>
    </source>
</evidence>
<reference evidence="4 5" key="1">
    <citation type="submission" date="2016-10" db="EMBL/GenBank/DDBJ databases">
        <authorList>
            <person name="Varghese N."/>
            <person name="Submissions S."/>
        </authorList>
    </citation>
    <scope>NUCLEOTIDE SEQUENCE [LARGE SCALE GENOMIC DNA]</scope>
    <source>
        <strain evidence="4 5">WCC6</strain>
    </source>
</reference>
<evidence type="ECO:0000313" key="5">
    <source>
        <dbReference type="Proteomes" id="UP000182379"/>
    </source>
</evidence>
<protein>
    <submittedName>
        <fullName evidence="4">NADP-dependent 3-hydroxy acid dehydrogenase YdfG</fullName>
    </submittedName>
</protein>
<dbReference type="PANTHER" id="PTHR44169">
    <property type="entry name" value="NADPH-DEPENDENT 1-ACYLDIHYDROXYACETONE PHOSPHATE REDUCTASE"/>
    <property type="match status" value="1"/>
</dbReference>
<organism evidence="4 5">
    <name type="scientific">Acidaminococcus fermentans</name>
    <dbReference type="NCBI Taxonomy" id="905"/>
    <lineage>
        <taxon>Bacteria</taxon>
        <taxon>Bacillati</taxon>
        <taxon>Bacillota</taxon>
        <taxon>Negativicutes</taxon>
        <taxon>Acidaminococcales</taxon>
        <taxon>Acidaminococcaceae</taxon>
        <taxon>Acidaminococcus</taxon>
    </lineage>
</organism>
<dbReference type="GO" id="GO:0016491">
    <property type="term" value="F:oxidoreductase activity"/>
    <property type="evidence" value="ECO:0007669"/>
    <property type="project" value="UniProtKB-KW"/>
</dbReference>
<gene>
    <name evidence="4" type="ORF">SAMN05216495_11082</name>
</gene>
<dbReference type="Gene3D" id="3.40.50.720">
    <property type="entry name" value="NAD(P)-binding Rossmann-like Domain"/>
    <property type="match status" value="1"/>
</dbReference>
<dbReference type="PRINTS" id="PR00080">
    <property type="entry name" value="SDRFAMILY"/>
</dbReference>
<dbReference type="SUPFAM" id="SSF51735">
    <property type="entry name" value="NAD(P)-binding Rossmann-fold domains"/>
    <property type="match status" value="1"/>
</dbReference>
<comment type="similarity">
    <text evidence="1 3">Belongs to the short-chain dehydrogenases/reductases (SDR) family.</text>
</comment>
<evidence type="ECO:0000256" key="3">
    <source>
        <dbReference type="RuleBase" id="RU000363"/>
    </source>
</evidence>
<dbReference type="AlphaFoldDB" id="A0A1H2Y8H1"/>
<dbReference type="Pfam" id="PF00106">
    <property type="entry name" value="adh_short"/>
    <property type="match status" value="1"/>
</dbReference>